<name>M7NPZ3_9BACT</name>
<dbReference type="RefSeq" id="WP_009194513.1">
    <property type="nucleotide sequence ID" value="NZ_AODQ01000018.1"/>
</dbReference>
<sequence>MSTLLNKLRIDPLAPSLLLNLPAEAVPYFPGLAYHTHPQESSYPFVLLFVHSRAELEQLAPRALQALAKGGSFWVAYPKKSSGIKTDINRDAGWDVLVAAGLGAVAALSVDSTWSVLRFKPEADVARKGAYRTNQPLPRQTGPRQLEIPQEVQQLLDQHPAESAFFEGLAYTHRKEYVHWITEAKRPETRQRRLEQMLALLQEGKKGK</sequence>
<evidence type="ECO:0000313" key="2">
    <source>
        <dbReference type="Proteomes" id="UP000011910"/>
    </source>
</evidence>
<dbReference type="OrthoDB" id="9800461at2"/>
<dbReference type="Pfam" id="PF13376">
    <property type="entry name" value="OmdA"/>
    <property type="match status" value="1"/>
</dbReference>
<proteinExistence type="predicted"/>
<comment type="caution">
    <text evidence="1">The sequence shown here is derived from an EMBL/GenBank/DDBJ whole genome shotgun (WGS) entry which is preliminary data.</text>
</comment>
<dbReference type="Proteomes" id="UP000011910">
    <property type="component" value="Unassembled WGS sequence"/>
</dbReference>
<evidence type="ECO:0000313" key="1">
    <source>
        <dbReference type="EMBL" id="EMR03775.1"/>
    </source>
</evidence>
<dbReference type="eggNOG" id="COG4430">
    <property type="taxonomic scope" value="Bacteria"/>
</dbReference>
<dbReference type="EMBL" id="AODQ01000018">
    <property type="protein sequence ID" value="EMR03775.1"/>
    <property type="molecule type" value="Genomic_DNA"/>
</dbReference>
<protein>
    <recommendedName>
        <fullName evidence="3">Bacteriocin-protection, YdeI or OmpD-Associated</fullName>
    </recommendedName>
</protein>
<keyword evidence="2" id="KW-1185">Reference proteome</keyword>
<dbReference type="AlphaFoldDB" id="M7NPZ3"/>
<dbReference type="STRING" id="1279009.ADICEAN_01113"/>
<gene>
    <name evidence="1" type="ORF">ADICEAN_01113</name>
</gene>
<organism evidence="1 2">
    <name type="scientific">Cesiribacter andamanensis AMV16</name>
    <dbReference type="NCBI Taxonomy" id="1279009"/>
    <lineage>
        <taxon>Bacteria</taxon>
        <taxon>Pseudomonadati</taxon>
        <taxon>Bacteroidota</taxon>
        <taxon>Cytophagia</taxon>
        <taxon>Cytophagales</taxon>
        <taxon>Cesiribacteraceae</taxon>
        <taxon>Cesiribacter</taxon>
    </lineage>
</organism>
<evidence type="ECO:0008006" key="3">
    <source>
        <dbReference type="Google" id="ProtNLM"/>
    </source>
</evidence>
<accession>M7NPZ3</accession>
<reference evidence="1 2" key="1">
    <citation type="journal article" date="2013" name="Genome Announc.">
        <title>Draft Genome Sequence of Cesiribacter andamanensis Strain AMV16T, Isolated from a Soil Sample from a Mud Volcano in the Andaman Islands, India.</title>
        <authorList>
            <person name="Shivaji S."/>
            <person name="Ara S."/>
            <person name="Begum Z."/>
            <person name="Srinivas T.N."/>
            <person name="Singh A."/>
            <person name="Kumar Pinnaka A."/>
        </authorList>
    </citation>
    <scope>NUCLEOTIDE SEQUENCE [LARGE SCALE GENOMIC DNA]</scope>
    <source>
        <strain evidence="1 2">AMV16</strain>
    </source>
</reference>